<dbReference type="Pfam" id="PF00534">
    <property type="entry name" value="Glycos_transf_1"/>
    <property type="match status" value="1"/>
</dbReference>
<dbReference type="InterPro" id="IPR028098">
    <property type="entry name" value="Glyco_trans_4-like_N"/>
</dbReference>
<name>A0A2T5I5R4_9PROT</name>
<protein>
    <submittedName>
        <fullName evidence="3">Glycosyltransferase involved in cell wall biosynthesis</fullName>
    </submittedName>
</protein>
<dbReference type="RefSeq" id="WP_107763188.1">
    <property type="nucleotide sequence ID" value="NZ_QAOK01000033.1"/>
</dbReference>
<comment type="caution">
    <text evidence="3">The sequence shown here is derived from an EMBL/GenBank/DDBJ whole genome shotgun (WGS) entry which is preliminary data.</text>
</comment>
<dbReference type="AlphaFoldDB" id="A0A2T5I5R4"/>
<dbReference type="EMBL" id="QAOK01000033">
    <property type="protein sequence ID" value="PTQ79163.1"/>
    <property type="molecule type" value="Genomic_DNA"/>
</dbReference>
<dbReference type="InterPro" id="IPR001296">
    <property type="entry name" value="Glyco_trans_1"/>
</dbReference>
<feature type="domain" description="Glycosyltransferase subfamily 4-like N-terminal" evidence="2">
    <location>
        <begin position="88"/>
        <end position="202"/>
    </location>
</feature>
<evidence type="ECO:0000313" key="3">
    <source>
        <dbReference type="EMBL" id="PTQ79163.1"/>
    </source>
</evidence>
<sequence length="415" mass="45981">MNSGEPRIVVFSSLFPNPAQPNAGIFIRERMFRVGETLPLKVVAPVPWFPFQRLIRIWKPHFRPDMPASEVQAGVEVFHPRFFSVPGIFKSLDGLFMAAGSWVTLWRLKREFDFQIIDAHFAYPDGYAAALLGKWFKVPVTITLRGTEARLCRNSVSRRLICKALSRATRVFSVADSLKRTAIDIGVPEDKIRVVGNGVDTHKFQPLPQDQAREQLDLPTSGHMLVSVGGLCERKGFHRVIECLPDLKKAFPGLHYLIVGGASAEGDWSDRLKRQVAELGLSEVVHFLGPMPSGRIKIPLSAADIFVLATRNEGWANVFLEAMACGLPVVTTDVGGNREVVCSDELGKVVPFDDRKAFTEAMLAALAAVWEREKITQHAQNNSWDQRVAILIDEFQKVVALKEGKAGISTAATEG</sequence>
<evidence type="ECO:0000259" key="2">
    <source>
        <dbReference type="Pfam" id="PF13439"/>
    </source>
</evidence>
<proteinExistence type="predicted"/>
<reference evidence="3 4" key="1">
    <citation type="submission" date="2018-04" db="EMBL/GenBank/DDBJ databases">
        <title>Active sludge and wastewater microbial communities from Klosterneuburg, Austria.</title>
        <authorList>
            <person name="Wagner M."/>
        </authorList>
    </citation>
    <scope>NUCLEOTIDE SEQUENCE [LARGE SCALE GENOMIC DNA]</scope>
    <source>
        <strain evidence="3 4">Nl12</strain>
    </source>
</reference>
<dbReference type="SUPFAM" id="SSF53756">
    <property type="entry name" value="UDP-Glycosyltransferase/glycogen phosphorylase"/>
    <property type="match status" value="1"/>
</dbReference>
<evidence type="ECO:0000259" key="1">
    <source>
        <dbReference type="Pfam" id="PF00534"/>
    </source>
</evidence>
<dbReference type="PANTHER" id="PTHR12526">
    <property type="entry name" value="GLYCOSYLTRANSFERASE"/>
    <property type="match status" value="1"/>
</dbReference>
<organism evidence="3 4">
    <name type="scientific">Nitrosospira multiformis</name>
    <dbReference type="NCBI Taxonomy" id="1231"/>
    <lineage>
        <taxon>Bacteria</taxon>
        <taxon>Pseudomonadati</taxon>
        <taxon>Pseudomonadota</taxon>
        <taxon>Betaproteobacteria</taxon>
        <taxon>Nitrosomonadales</taxon>
        <taxon>Nitrosomonadaceae</taxon>
        <taxon>Nitrosospira</taxon>
    </lineage>
</organism>
<gene>
    <name evidence="3" type="ORF">C8R21_13327</name>
</gene>
<keyword evidence="3" id="KW-0808">Transferase</keyword>
<dbReference type="Proteomes" id="UP000244152">
    <property type="component" value="Unassembled WGS sequence"/>
</dbReference>
<dbReference type="PANTHER" id="PTHR12526:SF572">
    <property type="entry name" value="BLL5144 PROTEIN"/>
    <property type="match status" value="1"/>
</dbReference>
<feature type="domain" description="Glycosyl transferase family 1" evidence="1">
    <location>
        <begin position="209"/>
        <end position="380"/>
    </location>
</feature>
<dbReference type="Pfam" id="PF13439">
    <property type="entry name" value="Glyco_transf_4"/>
    <property type="match status" value="1"/>
</dbReference>
<evidence type="ECO:0000313" key="4">
    <source>
        <dbReference type="Proteomes" id="UP000244152"/>
    </source>
</evidence>
<accession>A0A2T5I5R4</accession>
<dbReference type="Gene3D" id="3.40.50.2000">
    <property type="entry name" value="Glycogen Phosphorylase B"/>
    <property type="match status" value="2"/>
</dbReference>
<dbReference type="GO" id="GO:0016757">
    <property type="term" value="F:glycosyltransferase activity"/>
    <property type="evidence" value="ECO:0007669"/>
    <property type="project" value="InterPro"/>
</dbReference>